<dbReference type="AlphaFoldDB" id="A0A7Z0I1X9"/>
<evidence type="ECO:0000259" key="3">
    <source>
        <dbReference type="Pfam" id="PF14326"/>
    </source>
</evidence>
<dbReference type="InterPro" id="IPR025493">
    <property type="entry name" value="DUF4384"/>
</dbReference>
<feature type="region of interest" description="Disordered" evidence="1">
    <location>
        <begin position="330"/>
        <end position="364"/>
    </location>
</feature>
<gene>
    <name evidence="4" type="ORF">HUK65_13850</name>
</gene>
<feature type="domain" description="DUF4384" evidence="3">
    <location>
        <begin position="514"/>
        <end position="597"/>
    </location>
</feature>
<keyword evidence="5" id="KW-1185">Reference proteome</keyword>
<proteinExistence type="predicted"/>
<dbReference type="Proteomes" id="UP000529417">
    <property type="component" value="Unassembled WGS sequence"/>
</dbReference>
<dbReference type="EMBL" id="JACBXS010000032">
    <property type="protein sequence ID" value="NYS26072.1"/>
    <property type="molecule type" value="Genomic_DNA"/>
</dbReference>
<feature type="compositionally biased region" description="Low complexity" evidence="1">
    <location>
        <begin position="121"/>
        <end position="137"/>
    </location>
</feature>
<feature type="compositionally biased region" description="Low complexity" evidence="1">
    <location>
        <begin position="230"/>
        <end position="287"/>
    </location>
</feature>
<feature type="region of interest" description="Disordered" evidence="1">
    <location>
        <begin position="58"/>
        <end position="83"/>
    </location>
</feature>
<feature type="region of interest" description="Disordered" evidence="1">
    <location>
        <begin position="110"/>
        <end position="287"/>
    </location>
</feature>
<evidence type="ECO:0000313" key="5">
    <source>
        <dbReference type="Proteomes" id="UP000529417"/>
    </source>
</evidence>
<comment type="caution">
    <text evidence="4">The sequence shown here is derived from an EMBL/GenBank/DDBJ whole genome shotgun (WGS) entry which is preliminary data.</text>
</comment>
<feature type="chain" id="PRO_5031181873" evidence="2">
    <location>
        <begin position="24"/>
        <end position="646"/>
    </location>
</feature>
<organism evidence="4 5">
    <name type="scientific">Rhabdonatronobacter sediminivivens</name>
    <dbReference type="NCBI Taxonomy" id="2743469"/>
    <lineage>
        <taxon>Bacteria</taxon>
        <taxon>Pseudomonadati</taxon>
        <taxon>Pseudomonadota</taxon>
        <taxon>Alphaproteobacteria</taxon>
        <taxon>Rhodobacterales</taxon>
        <taxon>Paracoccaceae</taxon>
        <taxon>Rhabdonatronobacter</taxon>
    </lineage>
</organism>
<dbReference type="RefSeq" id="WP_179906867.1">
    <property type="nucleotide sequence ID" value="NZ_JACBXS010000032.1"/>
</dbReference>
<keyword evidence="2" id="KW-0732">Signal</keyword>
<evidence type="ECO:0000313" key="4">
    <source>
        <dbReference type="EMBL" id="NYS26072.1"/>
    </source>
</evidence>
<feature type="signal peptide" evidence="2">
    <location>
        <begin position="1"/>
        <end position="23"/>
    </location>
</feature>
<feature type="compositionally biased region" description="Low complexity" evidence="1">
    <location>
        <begin position="149"/>
        <end position="163"/>
    </location>
</feature>
<sequence length="646" mass="64520">MTAGRGQWAGAAAASVLAHLAVAAGLAVTLSPPPVPPQPPPEARFDLSAQPVEQVTAIAQPTDGAAVPEGQTGAPTLPPGTVPVARAAPLAASGPALSATDAPTAVLAGQPPPGQAATVVPPSGAALSAEAPPGAALTSVRPPAATMHPVAAPTEAAPPATTPGAERIASTDAAPEVLSPAPAQTITAAAAPAPAQGIDAAPTTGEAATAAPLPQLPAPAASSDGPRLSATAPGGQALAGAAPRPASAPAVSAVPEQISSASAEATALAPAPPAAEAAPPAHPPADALTTTRAEPLALASLAPVVDRAPASAPPAQAVAATATKAPTVPAGLPEAPLLPSQPPQGAHVLGSPPGDLAQPAAPASAAGARAQAALAWSGADRDQIDPVSLAAIQSFMQPAELARLQAGDDPVRDGISALLASVPCARMQTVFLPETGTLELRGHVPDEGLRDPVLEALIGQVGAAIPVADNLRILPRPQCEVLTGIADLGLPQSTLQDTDPRLVGPDAHAREYHYLDGDTLTFEVTTPDYPAHVYIDFFDADGMVLHLQPNEMLDTVLMDPKSTLTVGVDATGTEIFSITVAPPFGNEIAVAFAASTPVHEAPRPVREPAGPYLDWLHERIAAVRAADPEFKGEWVYFFMSTAPRRQ</sequence>
<feature type="compositionally biased region" description="Low complexity" evidence="1">
    <location>
        <begin position="180"/>
        <end position="221"/>
    </location>
</feature>
<evidence type="ECO:0000256" key="2">
    <source>
        <dbReference type="SAM" id="SignalP"/>
    </source>
</evidence>
<reference evidence="4 5" key="1">
    <citation type="journal article" date="2000" name="Arch. Microbiol.">
        <title>Rhodobaca bogoriensis gen. nov. and sp. nov., an alkaliphilic purple nonsulfur bacterium from African Rift Valley soda lakes.</title>
        <authorList>
            <person name="Milford A.D."/>
            <person name="Achenbach L.A."/>
            <person name="Jung D.O."/>
            <person name="Madigan M.T."/>
        </authorList>
    </citation>
    <scope>NUCLEOTIDE SEQUENCE [LARGE SCALE GENOMIC DNA]</scope>
    <source>
        <strain evidence="4 5">2376</strain>
    </source>
</reference>
<name>A0A7Z0I1X9_9RHOB</name>
<evidence type="ECO:0000256" key="1">
    <source>
        <dbReference type="SAM" id="MobiDB-lite"/>
    </source>
</evidence>
<dbReference type="Pfam" id="PF14326">
    <property type="entry name" value="DUF4384"/>
    <property type="match status" value="1"/>
</dbReference>
<protein>
    <submittedName>
        <fullName evidence="4">DUF4384 domain-containing protein</fullName>
    </submittedName>
</protein>
<accession>A0A7Z0I1X9</accession>